<dbReference type="CDD" id="cd06445">
    <property type="entry name" value="ATase"/>
    <property type="match status" value="1"/>
</dbReference>
<dbReference type="EMBL" id="JACPHQ010000001">
    <property type="protein sequence ID" value="MBI2465615.1"/>
    <property type="molecule type" value="Genomic_DNA"/>
</dbReference>
<dbReference type="GO" id="GO:0003908">
    <property type="term" value="F:methylated-DNA-[protein]-cysteine S-methyltransferase activity"/>
    <property type="evidence" value="ECO:0007669"/>
    <property type="project" value="UniProtKB-EC"/>
</dbReference>
<dbReference type="PROSITE" id="PS00374">
    <property type="entry name" value="MGMT"/>
    <property type="match status" value="1"/>
</dbReference>
<accession>A0A932DS12</accession>
<evidence type="ECO:0000256" key="2">
    <source>
        <dbReference type="ARBA" id="ARBA00022603"/>
    </source>
</evidence>
<dbReference type="PANTHER" id="PTHR10815">
    <property type="entry name" value="METHYLATED-DNA--PROTEIN-CYSTEINE METHYLTRANSFERASE"/>
    <property type="match status" value="1"/>
</dbReference>
<keyword evidence="4" id="KW-0227">DNA damage</keyword>
<sequence>MNFKDKVYKFTQEIPKGRVATYKSVATAVGSPRTSRAVANVLAQNFNPKIPCHRVIKSDGSVGGYNRGGSVKKAQLLQDEGVGVKNNRIDLTRFSI</sequence>
<dbReference type="EMBL" id="JACOYY010000047">
    <property type="protein sequence ID" value="MBI2052367.1"/>
    <property type="molecule type" value="Genomic_DNA"/>
</dbReference>
<comment type="caution">
    <text evidence="9">The sequence shown here is derived from an EMBL/GenBank/DDBJ whole genome shotgun (WGS) entry which is preliminary data.</text>
</comment>
<dbReference type="InterPro" id="IPR036388">
    <property type="entry name" value="WH-like_DNA-bd_sf"/>
</dbReference>
<dbReference type="SUPFAM" id="SSF46767">
    <property type="entry name" value="Methylated DNA-protein cysteine methyltransferase, C-terminal domain"/>
    <property type="match status" value="1"/>
</dbReference>
<evidence type="ECO:0000256" key="4">
    <source>
        <dbReference type="ARBA" id="ARBA00022763"/>
    </source>
</evidence>
<dbReference type="InterPro" id="IPR036217">
    <property type="entry name" value="MethylDNA_cys_MeTrfase_DNAb"/>
</dbReference>
<dbReference type="GO" id="GO:0006281">
    <property type="term" value="P:DNA repair"/>
    <property type="evidence" value="ECO:0007669"/>
    <property type="project" value="UniProtKB-KW"/>
</dbReference>
<evidence type="ECO:0000313" key="10">
    <source>
        <dbReference type="Proteomes" id="UP000709672"/>
    </source>
</evidence>
<organism evidence="9 10">
    <name type="scientific">Candidatus Sungiibacteriota bacterium</name>
    <dbReference type="NCBI Taxonomy" id="2750080"/>
    <lineage>
        <taxon>Bacteria</taxon>
        <taxon>Candidatus Sungiibacteriota</taxon>
    </lineage>
</organism>
<dbReference type="Gene3D" id="1.10.10.10">
    <property type="entry name" value="Winged helix-like DNA-binding domain superfamily/Winged helix DNA-binding domain"/>
    <property type="match status" value="1"/>
</dbReference>
<evidence type="ECO:0000313" key="8">
    <source>
        <dbReference type="EMBL" id="MBI2052367.1"/>
    </source>
</evidence>
<dbReference type="InterPro" id="IPR001497">
    <property type="entry name" value="MethylDNA_cys_MeTrfase_AS"/>
</dbReference>
<evidence type="ECO:0000256" key="1">
    <source>
        <dbReference type="ARBA" id="ARBA00001286"/>
    </source>
</evidence>
<gene>
    <name evidence="8" type="ORF">HYT38_01655</name>
    <name evidence="9" type="ORF">HYV66_00035</name>
</gene>
<dbReference type="GO" id="GO:0032259">
    <property type="term" value="P:methylation"/>
    <property type="evidence" value="ECO:0007669"/>
    <property type="project" value="UniProtKB-KW"/>
</dbReference>
<dbReference type="InterPro" id="IPR014048">
    <property type="entry name" value="MethylDNA_cys_MeTrfase_DNA-bd"/>
</dbReference>
<dbReference type="Proteomes" id="UP000709672">
    <property type="component" value="Unassembled WGS sequence"/>
</dbReference>
<dbReference type="PANTHER" id="PTHR10815:SF13">
    <property type="entry name" value="METHYLATED-DNA--PROTEIN-CYSTEINE METHYLTRANSFERASE"/>
    <property type="match status" value="1"/>
</dbReference>
<dbReference type="Pfam" id="PF01035">
    <property type="entry name" value="DNA_binding_1"/>
    <property type="match status" value="1"/>
</dbReference>
<keyword evidence="2" id="KW-0489">Methyltransferase</keyword>
<dbReference type="Proteomes" id="UP000786662">
    <property type="component" value="Unassembled WGS sequence"/>
</dbReference>
<dbReference type="AlphaFoldDB" id="A0A932DS12"/>
<feature type="domain" description="Methylated-DNA-[protein]-cysteine S-methyltransferase DNA binding" evidence="7">
    <location>
        <begin position="2"/>
        <end position="82"/>
    </location>
</feature>
<dbReference type="NCBIfam" id="TIGR00589">
    <property type="entry name" value="ogt"/>
    <property type="match status" value="1"/>
</dbReference>
<keyword evidence="5" id="KW-0234">DNA repair</keyword>
<keyword evidence="3" id="KW-0808">Transferase</keyword>
<evidence type="ECO:0000256" key="5">
    <source>
        <dbReference type="ARBA" id="ARBA00023204"/>
    </source>
</evidence>
<evidence type="ECO:0000259" key="7">
    <source>
        <dbReference type="Pfam" id="PF01035"/>
    </source>
</evidence>
<name>A0A932DS12_9BACT</name>
<protein>
    <submittedName>
        <fullName evidence="9">MGMT family protein</fullName>
    </submittedName>
</protein>
<comment type="catalytic activity">
    <reaction evidence="6">
        <text>a 6-O-methyl-2'-deoxyguanosine in DNA + L-cysteinyl-[protein] = S-methyl-L-cysteinyl-[protein] + a 2'-deoxyguanosine in DNA</text>
        <dbReference type="Rhea" id="RHEA:24000"/>
        <dbReference type="Rhea" id="RHEA-COMP:10131"/>
        <dbReference type="Rhea" id="RHEA-COMP:10132"/>
        <dbReference type="Rhea" id="RHEA-COMP:11367"/>
        <dbReference type="Rhea" id="RHEA-COMP:11368"/>
        <dbReference type="ChEBI" id="CHEBI:29950"/>
        <dbReference type="ChEBI" id="CHEBI:82612"/>
        <dbReference type="ChEBI" id="CHEBI:85445"/>
        <dbReference type="ChEBI" id="CHEBI:85448"/>
        <dbReference type="EC" id="2.1.1.63"/>
    </reaction>
</comment>
<evidence type="ECO:0000313" key="9">
    <source>
        <dbReference type="EMBL" id="MBI2465615.1"/>
    </source>
</evidence>
<evidence type="ECO:0000256" key="6">
    <source>
        <dbReference type="ARBA" id="ARBA00049348"/>
    </source>
</evidence>
<reference evidence="9" key="1">
    <citation type="submission" date="2020-07" db="EMBL/GenBank/DDBJ databases">
        <title>Huge and variable diversity of episymbiotic CPR bacteria and DPANN archaea in groundwater ecosystems.</title>
        <authorList>
            <person name="He C.Y."/>
            <person name="Keren R."/>
            <person name="Whittaker M."/>
            <person name="Farag I.F."/>
            <person name="Doudna J."/>
            <person name="Cate J.H.D."/>
            <person name="Banfield J.F."/>
        </authorList>
    </citation>
    <scope>NUCLEOTIDE SEQUENCE</scope>
    <source>
        <strain evidence="8">NC_groundwater_191_Ag_S-0.1um_45_8</strain>
        <strain evidence="9">NC_groundwater_418_Ag_B-0.1um_45_10</strain>
    </source>
</reference>
<comment type="catalytic activity">
    <reaction evidence="1">
        <text>a 4-O-methyl-thymidine in DNA + L-cysteinyl-[protein] = a thymidine in DNA + S-methyl-L-cysteinyl-[protein]</text>
        <dbReference type="Rhea" id="RHEA:53428"/>
        <dbReference type="Rhea" id="RHEA-COMP:10131"/>
        <dbReference type="Rhea" id="RHEA-COMP:10132"/>
        <dbReference type="Rhea" id="RHEA-COMP:13555"/>
        <dbReference type="Rhea" id="RHEA-COMP:13556"/>
        <dbReference type="ChEBI" id="CHEBI:29950"/>
        <dbReference type="ChEBI" id="CHEBI:82612"/>
        <dbReference type="ChEBI" id="CHEBI:137386"/>
        <dbReference type="ChEBI" id="CHEBI:137387"/>
        <dbReference type="EC" id="2.1.1.63"/>
    </reaction>
</comment>
<proteinExistence type="predicted"/>
<evidence type="ECO:0000256" key="3">
    <source>
        <dbReference type="ARBA" id="ARBA00022679"/>
    </source>
</evidence>